<dbReference type="AlphaFoldDB" id="A0A8X7YAT8"/>
<dbReference type="EMBL" id="JAAWWB010000029">
    <property type="protein sequence ID" value="KAG6747346.1"/>
    <property type="molecule type" value="Genomic_DNA"/>
</dbReference>
<dbReference type="PANTHER" id="PTHR21426">
    <property type="entry name" value="EXOCYST COMPLEX COMPONENT 8"/>
    <property type="match status" value="1"/>
</dbReference>
<keyword evidence="4" id="KW-1185">Reference proteome</keyword>
<accession>A0A8X7YAT8</accession>
<feature type="domain" description="Exocyst component Exo84 C-terminal" evidence="2">
    <location>
        <begin position="456"/>
        <end position="659"/>
    </location>
</feature>
<dbReference type="PANTHER" id="PTHR21426:SF2">
    <property type="entry name" value="EXOCYST COMPLEX COMPONENT EXO84C"/>
    <property type="match status" value="1"/>
</dbReference>
<evidence type="ECO:0000313" key="3">
    <source>
        <dbReference type="EMBL" id="KAG6747346.1"/>
    </source>
</evidence>
<evidence type="ECO:0000259" key="2">
    <source>
        <dbReference type="Pfam" id="PF16528"/>
    </source>
</evidence>
<dbReference type="Pfam" id="PF16528">
    <property type="entry name" value="Exo84_C"/>
    <property type="match status" value="1"/>
</dbReference>
<dbReference type="Proteomes" id="UP000886885">
    <property type="component" value="Chromosome 15A"/>
</dbReference>
<gene>
    <name evidence="3" type="ORF">POTOM_049747</name>
</gene>
<evidence type="ECO:0000256" key="1">
    <source>
        <dbReference type="ARBA" id="ARBA00022448"/>
    </source>
</evidence>
<name>A0A8X7YAT8_POPTO</name>
<dbReference type="GO" id="GO:0006887">
    <property type="term" value="P:exocytosis"/>
    <property type="evidence" value="ECO:0007669"/>
    <property type="project" value="InterPro"/>
</dbReference>
<dbReference type="OrthoDB" id="1710909at2759"/>
<evidence type="ECO:0000313" key="4">
    <source>
        <dbReference type="Proteomes" id="UP000886885"/>
    </source>
</evidence>
<sequence>MLKATLNGAMNGARIKTWEVTTDQKEPEISTDVMVSSFSRVDHDMLGRKITLENVTVLVNSRNPIIIDQHFNRNGFGNDSAIQISDVTYGTVLDLQQIRPAMLGSSADGVTGTNTVMGNVDIISSDPGKLISALCNNVQGTASSNSPVVPLAWYNNLDYWLTSSMSNIRAPKVEPSPMARRVGLKMAAQGISQMRIQHSEEMNPLFFSCAAVKNIWGTILHFSDIDRPVETWKIVRSVQLRLPAPTILQEAKDSTKFGTENTVDMEMIDRALLVVEDTVCCNGGGDGGVLVKGCEAEAIMRSTEKEELCDKTLSEKEMESSEEDDDFPSIESITSQSNIDSSYQSHTEKGIRKVCCELLDLKDAVENLCGNMQTKYLAFSRMSEEVVEMEHELVELKRHISSQGILVQDLMTGVCRELEEWNSANGNIGDCQQDPQFDELQSSLLSDADNRKAIFLENIDVLLAEHKVEEAVEALEAEEKNCPELKGPGDTSSMELSSYRSVFLKRKSMLEDQLIEITEQPLVSILELKKALSALIKLGKGPLAHQLLLKSYGSRLQKSIELFLPSCSVYPKTFPATLSRLVFSIISVTTKESGLIFGDNPVYTNRVVQWVEWEIEYFVRLVKENAPSSETPFALGTASNCVQASLTYSSMLESQGLKLSKLLLVLLRPYIEEVLELNFRWARRAALDVTEIDESSLLSPRSMSPLSAFATLSDSVLVDSGMKFMDIIEDILAQLTPMAVLHFGANVLTRISQLFDKYMDMLIKSLPGPSDDDNLTELKEVIHFRAETDSEQLALLGLAFTILDELLPLAVIKVWSLTNESKELESENIVPNASITAELKEWKRSLQHSFDKLRDHFCRQYVLTFIYSRQGKTRLNALIYLSGEGADMYWDSDPLPSLPFQALFSKLQQLATVAGDVLLGKEKIQKILLARLTETVVMWLSEEQEFWDVFEDESVPLKPLGLQQLILDMHFTVEIARFAGFPSRNVHQIASAIIARAIRTFSARGIDPQSALPEDEWFVETARTAINKLLLGTSGSDTSEIDEDHIIIHDEMVSDSDETASSLSSIESFKSFASANMGELDSPLYFTDPEG</sequence>
<dbReference type="InterPro" id="IPR032403">
    <property type="entry name" value="Exo84_C"/>
</dbReference>
<dbReference type="GO" id="GO:0000145">
    <property type="term" value="C:exocyst"/>
    <property type="evidence" value="ECO:0007669"/>
    <property type="project" value="InterPro"/>
</dbReference>
<keyword evidence="1" id="KW-0813">Transport</keyword>
<reference evidence="3" key="1">
    <citation type="journal article" date="2020" name="bioRxiv">
        <title>Hybrid origin of Populus tomentosa Carr. identified through genome sequencing and phylogenomic analysis.</title>
        <authorList>
            <person name="An X."/>
            <person name="Gao K."/>
            <person name="Chen Z."/>
            <person name="Li J."/>
            <person name="Yang X."/>
            <person name="Yang X."/>
            <person name="Zhou J."/>
            <person name="Guo T."/>
            <person name="Zhao T."/>
            <person name="Huang S."/>
            <person name="Miao D."/>
            <person name="Khan W.U."/>
            <person name="Rao P."/>
            <person name="Ye M."/>
            <person name="Lei B."/>
            <person name="Liao W."/>
            <person name="Wang J."/>
            <person name="Ji L."/>
            <person name="Li Y."/>
            <person name="Guo B."/>
            <person name="Mustafa N.S."/>
            <person name="Li S."/>
            <person name="Yun Q."/>
            <person name="Keller S.R."/>
            <person name="Mao J."/>
            <person name="Zhang R."/>
            <person name="Strauss S.H."/>
        </authorList>
    </citation>
    <scope>NUCLEOTIDE SEQUENCE</scope>
    <source>
        <strain evidence="3">GM15</strain>
        <tissue evidence="3">Leaf</tissue>
    </source>
</reference>
<proteinExistence type="predicted"/>
<dbReference type="InterPro" id="IPR033961">
    <property type="entry name" value="Exo84"/>
</dbReference>
<organism evidence="3 4">
    <name type="scientific">Populus tomentosa</name>
    <name type="common">Chinese white poplar</name>
    <dbReference type="NCBI Taxonomy" id="118781"/>
    <lineage>
        <taxon>Eukaryota</taxon>
        <taxon>Viridiplantae</taxon>
        <taxon>Streptophyta</taxon>
        <taxon>Embryophyta</taxon>
        <taxon>Tracheophyta</taxon>
        <taxon>Spermatophyta</taxon>
        <taxon>Magnoliopsida</taxon>
        <taxon>eudicotyledons</taxon>
        <taxon>Gunneridae</taxon>
        <taxon>Pentapetalae</taxon>
        <taxon>rosids</taxon>
        <taxon>fabids</taxon>
        <taxon>Malpighiales</taxon>
        <taxon>Salicaceae</taxon>
        <taxon>Saliceae</taxon>
        <taxon>Populus</taxon>
    </lineage>
</organism>
<comment type="caution">
    <text evidence="3">The sequence shown here is derived from an EMBL/GenBank/DDBJ whole genome shotgun (WGS) entry which is preliminary data.</text>
</comment>
<dbReference type="GO" id="GO:0006893">
    <property type="term" value="P:Golgi to plasma membrane transport"/>
    <property type="evidence" value="ECO:0007669"/>
    <property type="project" value="TreeGrafter"/>
</dbReference>
<dbReference type="GO" id="GO:0008104">
    <property type="term" value="P:intracellular protein localization"/>
    <property type="evidence" value="ECO:0007669"/>
    <property type="project" value="TreeGrafter"/>
</dbReference>
<protein>
    <recommendedName>
        <fullName evidence="2">Exocyst component Exo84 C-terminal domain-containing protein</fullName>
    </recommendedName>
</protein>